<dbReference type="EMBL" id="UYRV01012372">
    <property type="protein sequence ID" value="VDK58871.1"/>
    <property type="molecule type" value="Genomic_DNA"/>
</dbReference>
<keyword evidence="1" id="KW-0812">Transmembrane</keyword>
<protein>
    <submittedName>
        <fullName evidence="2">Uncharacterized protein</fullName>
    </submittedName>
</protein>
<feature type="non-terminal residue" evidence="2">
    <location>
        <position position="1"/>
    </location>
</feature>
<proteinExistence type="predicted"/>
<dbReference type="AlphaFoldDB" id="A0A3P6SZW5"/>
<sequence>PETALHSYICLSNKCAIISSFFYFQIKKVIERRQDDQNYCYSLSHKSSKPFGQEHDYSEHDEFVGTTRPRYELLAGCLKVDDDKVRIHFI</sequence>
<reference evidence="2 3" key="1">
    <citation type="submission" date="2018-11" db="EMBL/GenBank/DDBJ databases">
        <authorList>
            <consortium name="Pathogen Informatics"/>
        </authorList>
    </citation>
    <scope>NUCLEOTIDE SEQUENCE [LARGE SCALE GENOMIC DNA]</scope>
</reference>
<accession>A0A3P6SZW5</accession>
<keyword evidence="1" id="KW-1133">Transmembrane helix</keyword>
<evidence type="ECO:0000313" key="2">
    <source>
        <dbReference type="EMBL" id="VDK58871.1"/>
    </source>
</evidence>
<feature type="transmembrane region" description="Helical" evidence="1">
    <location>
        <begin position="6"/>
        <end position="24"/>
    </location>
</feature>
<name>A0A3P6SZW5_CYLGO</name>
<dbReference type="Proteomes" id="UP000271889">
    <property type="component" value="Unassembled WGS sequence"/>
</dbReference>
<dbReference type="OrthoDB" id="5843211at2759"/>
<evidence type="ECO:0000313" key="3">
    <source>
        <dbReference type="Proteomes" id="UP000271889"/>
    </source>
</evidence>
<keyword evidence="1" id="KW-0472">Membrane</keyword>
<organism evidence="2 3">
    <name type="scientific">Cylicostephanus goldi</name>
    <name type="common">Nematode worm</name>
    <dbReference type="NCBI Taxonomy" id="71465"/>
    <lineage>
        <taxon>Eukaryota</taxon>
        <taxon>Metazoa</taxon>
        <taxon>Ecdysozoa</taxon>
        <taxon>Nematoda</taxon>
        <taxon>Chromadorea</taxon>
        <taxon>Rhabditida</taxon>
        <taxon>Rhabditina</taxon>
        <taxon>Rhabditomorpha</taxon>
        <taxon>Strongyloidea</taxon>
        <taxon>Strongylidae</taxon>
        <taxon>Cylicostephanus</taxon>
    </lineage>
</organism>
<evidence type="ECO:0000256" key="1">
    <source>
        <dbReference type="SAM" id="Phobius"/>
    </source>
</evidence>
<gene>
    <name evidence="2" type="ORF">CGOC_LOCUS4466</name>
</gene>
<keyword evidence="3" id="KW-1185">Reference proteome</keyword>